<evidence type="ECO:0000256" key="3">
    <source>
        <dbReference type="ARBA" id="ARBA00022801"/>
    </source>
</evidence>
<evidence type="ECO:0000259" key="5">
    <source>
        <dbReference type="SMART" id="SM00849"/>
    </source>
</evidence>
<dbReference type="GO" id="GO:0046872">
    <property type="term" value="F:metal ion binding"/>
    <property type="evidence" value="ECO:0007669"/>
    <property type="project" value="UniProtKB-KW"/>
</dbReference>
<proteinExistence type="predicted"/>
<protein>
    <recommendedName>
        <fullName evidence="5">Metallo-beta-lactamase domain-containing protein</fullName>
    </recommendedName>
</protein>
<dbReference type="RefSeq" id="WP_007659412.1">
    <property type="nucleotide sequence ID" value="NZ_KQ033914.1"/>
</dbReference>
<dbReference type="HOGENOM" id="CLU_030571_5_3_10"/>
<accession>A0A0F5IJ93</accession>
<comment type="caution">
    <text evidence="6">The sequence shown here is derived from an EMBL/GenBank/DDBJ whole genome shotgun (WGS) entry which is preliminary data.</text>
</comment>
<organism evidence="6 7">
    <name type="scientific">Parabacteroides goldsteinii DSM 19448 = WAL 12034</name>
    <dbReference type="NCBI Taxonomy" id="927665"/>
    <lineage>
        <taxon>Bacteria</taxon>
        <taxon>Pseudomonadati</taxon>
        <taxon>Bacteroidota</taxon>
        <taxon>Bacteroidia</taxon>
        <taxon>Bacteroidales</taxon>
        <taxon>Tannerellaceae</taxon>
        <taxon>Parabacteroides</taxon>
    </lineage>
</organism>
<keyword evidence="4" id="KW-0862">Zinc</keyword>
<dbReference type="InterPro" id="IPR036866">
    <property type="entry name" value="RibonucZ/Hydroxyglut_hydro"/>
</dbReference>
<dbReference type="STRING" id="927665.HMPREF1535_04918"/>
<evidence type="ECO:0000256" key="4">
    <source>
        <dbReference type="ARBA" id="ARBA00022833"/>
    </source>
</evidence>
<reference evidence="6 7" key="1">
    <citation type="submission" date="2013-04" db="EMBL/GenBank/DDBJ databases">
        <title>The Genome Sequence of Parabacteroides goldsteinii DSM 19448.</title>
        <authorList>
            <consortium name="The Broad Institute Genomics Platform"/>
            <person name="Earl A."/>
            <person name="Ward D."/>
            <person name="Feldgarden M."/>
            <person name="Gevers D."/>
            <person name="Martens E."/>
            <person name="Sakamoto M."/>
            <person name="Benno Y."/>
            <person name="Song Y."/>
            <person name="Liu C."/>
            <person name="Lee J."/>
            <person name="Bolanos M."/>
            <person name="Vaisanen M.L."/>
            <person name="Finegold S.M."/>
            <person name="Walker B."/>
            <person name="Young S."/>
            <person name="Zeng Q."/>
            <person name="Gargeya S."/>
            <person name="Fitzgerald M."/>
            <person name="Haas B."/>
            <person name="Abouelleil A."/>
            <person name="Allen A.W."/>
            <person name="Alvarado L."/>
            <person name="Arachchi H.M."/>
            <person name="Berlin A.M."/>
            <person name="Chapman S.B."/>
            <person name="Gainer-Dewar J."/>
            <person name="Goldberg J."/>
            <person name="Griggs A."/>
            <person name="Gujja S."/>
            <person name="Hansen M."/>
            <person name="Howarth C."/>
            <person name="Imamovic A."/>
            <person name="Ireland A."/>
            <person name="Larimer J."/>
            <person name="McCowan C."/>
            <person name="Murphy C."/>
            <person name="Pearson M."/>
            <person name="Poon T.W."/>
            <person name="Priest M."/>
            <person name="Roberts A."/>
            <person name="Saif S."/>
            <person name="Shea T."/>
            <person name="Sisk P."/>
            <person name="Sykes S."/>
            <person name="Wortman J."/>
            <person name="Nusbaum C."/>
            <person name="Birren B."/>
        </authorList>
    </citation>
    <scope>NUCLEOTIDE SEQUENCE [LARGE SCALE GENOMIC DNA]</scope>
    <source>
        <strain evidence="6 7">DSM 19448</strain>
    </source>
</reference>
<evidence type="ECO:0000313" key="6">
    <source>
        <dbReference type="EMBL" id="KKB45634.1"/>
    </source>
</evidence>
<keyword evidence="2" id="KW-0479">Metal-binding</keyword>
<evidence type="ECO:0000256" key="2">
    <source>
        <dbReference type="ARBA" id="ARBA00022723"/>
    </source>
</evidence>
<dbReference type="PATRIC" id="fig|927665.4.peg.5045"/>
<dbReference type="SMART" id="SM00849">
    <property type="entry name" value="Lactamase_B"/>
    <property type="match status" value="1"/>
</dbReference>
<dbReference type="AlphaFoldDB" id="A0A0F5IJ93"/>
<keyword evidence="3" id="KW-0378">Hydrolase</keyword>
<name>A0A0F5IJ93_9BACT</name>
<dbReference type="Gene3D" id="3.60.15.10">
    <property type="entry name" value="Ribonuclease Z/Hydroxyacylglutathione hydrolase-like"/>
    <property type="match status" value="1"/>
</dbReference>
<feature type="domain" description="Metallo-beta-lactamase" evidence="5">
    <location>
        <begin position="13"/>
        <end position="196"/>
    </location>
</feature>
<evidence type="ECO:0000256" key="1">
    <source>
        <dbReference type="ARBA" id="ARBA00001947"/>
    </source>
</evidence>
<gene>
    <name evidence="6" type="ORF">HMPREF1535_04918</name>
</gene>
<dbReference type="InterPro" id="IPR051453">
    <property type="entry name" value="MBL_Glyoxalase_II"/>
</dbReference>
<comment type="cofactor">
    <cofactor evidence="1">
        <name>Zn(2+)</name>
        <dbReference type="ChEBI" id="CHEBI:29105"/>
    </cofactor>
</comment>
<dbReference type="PANTHER" id="PTHR46233:SF3">
    <property type="entry name" value="HYDROXYACYLGLUTATHIONE HYDROLASE GLOC"/>
    <property type="match status" value="1"/>
</dbReference>
<dbReference type="SUPFAM" id="SSF56281">
    <property type="entry name" value="Metallo-hydrolase/oxidoreductase"/>
    <property type="match status" value="1"/>
</dbReference>
<dbReference type="InterPro" id="IPR001279">
    <property type="entry name" value="Metallo-B-lactamas"/>
</dbReference>
<dbReference type="Proteomes" id="UP000033047">
    <property type="component" value="Unassembled WGS sequence"/>
</dbReference>
<sequence>MITIKAFEFNYFQENTFVLYDDTKEAVIIDCGCLRPSEEKELSDFITENKLTVKHLLCTHLHLDHIFGNPFIYKTYGLSPQAHRLDVEQLPAPDKQAQAFGLPGHFQEIPVQKQLVGNEVVKFGHSELLVLTVPGHSPGSVAFYNKKNGFAIVGDALFAGSIGRTDLWGGNQEVLIAAINDKLLSLPDETVIYPGHGPETRVIDEKLNNPYL</sequence>
<dbReference type="EMBL" id="AQHV01000028">
    <property type="protein sequence ID" value="KKB45634.1"/>
    <property type="molecule type" value="Genomic_DNA"/>
</dbReference>
<dbReference type="GeneID" id="69979047"/>
<dbReference type="PANTHER" id="PTHR46233">
    <property type="entry name" value="HYDROXYACYLGLUTATHIONE HYDROLASE GLOC"/>
    <property type="match status" value="1"/>
</dbReference>
<dbReference type="GO" id="GO:0016787">
    <property type="term" value="F:hydrolase activity"/>
    <property type="evidence" value="ECO:0007669"/>
    <property type="project" value="UniProtKB-KW"/>
</dbReference>
<evidence type="ECO:0000313" key="7">
    <source>
        <dbReference type="Proteomes" id="UP000033047"/>
    </source>
</evidence>
<dbReference type="CDD" id="cd06262">
    <property type="entry name" value="metallo-hydrolase-like_MBL-fold"/>
    <property type="match status" value="1"/>
</dbReference>
<dbReference type="Pfam" id="PF00753">
    <property type="entry name" value="Lactamase_B"/>
    <property type="match status" value="1"/>
</dbReference>